<evidence type="ECO:0000313" key="5">
    <source>
        <dbReference type="Proteomes" id="UP000308652"/>
    </source>
</evidence>
<name>A0A5C3LYR1_9AGAR</name>
<feature type="domain" description="Alpha fucosidase A-like C-terminal" evidence="2">
    <location>
        <begin position="835"/>
        <end position="882"/>
    </location>
</feature>
<evidence type="ECO:0000259" key="2">
    <source>
        <dbReference type="Pfam" id="PF21307"/>
    </source>
</evidence>
<accession>A0A5C3LYR1</accession>
<dbReference type="InterPro" id="IPR027414">
    <property type="entry name" value="GH95_N_dom"/>
</dbReference>
<evidence type="ECO:0000259" key="3">
    <source>
        <dbReference type="Pfam" id="PF22124"/>
    </source>
</evidence>
<dbReference type="InterPro" id="IPR054363">
    <property type="entry name" value="GH95_cat"/>
</dbReference>
<evidence type="ECO:0000259" key="1">
    <source>
        <dbReference type="Pfam" id="PF14498"/>
    </source>
</evidence>
<proteinExistence type="predicted"/>
<feature type="domain" description="Glycosyl hydrolase family 95 catalytic" evidence="3">
    <location>
        <begin position="392"/>
        <end position="821"/>
    </location>
</feature>
<dbReference type="STRING" id="68775.A0A5C3LYR1"/>
<dbReference type="Proteomes" id="UP000308652">
    <property type="component" value="Unassembled WGS sequence"/>
</dbReference>
<dbReference type="OrthoDB" id="2848340at2759"/>
<dbReference type="InterPro" id="IPR049053">
    <property type="entry name" value="AFCA-like_C"/>
</dbReference>
<evidence type="ECO:0000313" key="4">
    <source>
        <dbReference type="EMBL" id="TFK37018.1"/>
    </source>
</evidence>
<dbReference type="InterPro" id="IPR008928">
    <property type="entry name" value="6-hairpin_glycosidase_sf"/>
</dbReference>
<keyword evidence="4" id="KW-0378">Hydrolase</keyword>
<dbReference type="EMBL" id="ML213610">
    <property type="protein sequence ID" value="TFK37018.1"/>
    <property type="molecule type" value="Genomic_DNA"/>
</dbReference>
<dbReference type="GO" id="GO:0005975">
    <property type="term" value="P:carbohydrate metabolic process"/>
    <property type="evidence" value="ECO:0007669"/>
    <property type="project" value="InterPro"/>
</dbReference>
<organism evidence="4 5">
    <name type="scientific">Crucibulum laeve</name>
    <dbReference type="NCBI Taxonomy" id="68775"/>
    <lineage>
        <taxon>Eukaryota</taxon>
        <taxon>Fungi</taxon>
        <taxon>Dikarya</taxon>
        <taxon>Basidiomycota</taxon>
        <taxon>Agaricomycotina</taxon>
        <taxon>Agaricomycetes</taxon>
        <taxon>Agaricomycetidae</taxon>
        <taxon>Agaricales</taxon>
        <taxon>Agaricineae</taxon>
        <taxon>Nidulariaceae</taxon>
        <taxon>Crucibulum</taxon>
    </lineage>
</organism>
<dbReference type="SUPFAM" id="SSF48208">
    <property type="entry name" value="Six-hairpin glycosidases"/>
    <property type="match status" value="1"/>
</dbReference>
<dbReference type="AlphaFoldDB" id="A0A5C3LYR1"/>
<dbReference type="Pfam" id="PF21307">
    <property type="entry name" value="Glyco_hydro_95_C"/>
    <property type="match status" value="1"/>
</dbReference>
<sequence length="912" mass="98868">MVVLHIPQALCLPCFLRFIQEEAPSTPQELPTLLAYLKMWLIQALLVLSHLFAASHGAPSGFPASGNGLWFTTPGKVWSRDFLPVGNGYLAAMTPGGTTQEATQLNIESLWSGGPFADPSYNGGNKQPSERANTAVIMQNIRQSIFSSATGDIDNVESLATDPGAYGSYAGAGHLLTTLNFSTSAAVTNYSRWLDLDQGLARTSWVQSGVGVQRTTLCALSTRSCTLHTTLSPSSSSSFSLPAISHTFTHLLEPDLPPPNITCISPTTLSVRGYLSSLSSTPTPASPTSMLYEFLIRGSVPSGQGTVRCTQFPVPFGFPPNATLDIIPSSTNGTLSTLKEAWITWVGDTNYSLLAGDAAHNYSFAGPDPRVSLLSLLDAASPSSPSTSSSTFQTLLTTHTRSYQALTQKFSLSLSTVPQVSTPTDELKAKYSIDAAGGNGEENRYLEWVLFNYGRYLLASSAPGSLPANLQGKWANGLGNAWSADYHSNINIQMNYWSAEMTNLDVTKSLFDYFEKTWAPRGAYTAQVLYNITRGWVVHNEMNIFGHTGMKASGNSAEWANYPESNVWMMIHVWDHFDYTNDLAWFKSQGWPLLKGVASFHLDKLVTDLHFNDSSLVVNPCNSPEQAPITFGCAHAQQMIWQLFNSIEKGFAASGDKDTAFLTEVRAKRAAMDKGLHVGSWGQLQEWKVDQDSPTDTHRHLSHLIGLYPGYAIASYDPSIQALPSPQTAYTKKQVLDAVTTSLIHRGNGTGPDADSGWEKAWRAAAWAQLGDADTFYHELSYAIFENFGPNLFSLYNPFDPNPIFQIDANLAYPAAVMNALLQAPDVASLSTPLTITLLPALPTQWPTGSIKGTRVRGGITLDLAWSGGKPTSASIKVDSGITPRSVKVVYKGKTLASFKTSPGLTRSFSSF</sequence>
<dbReference type="Pfam" id="PF22124">
    <property type="entry name" value="Glyco_hydro_95_cat"/>
    <property type="match status" value="1"/>
</dbReference>
<dbReference type="PANTHER" id="PTHR31084">
    <property type="entry name" value="ALPHA-L-FUCOSIDASE 2"/>
    <property type="match status" value="1"/>
</dbReference>
<feature type="domain" description="Glycosyl hydrolase family 95 N-terminal" evidence="1">
    <location>
        <begin position="69"/>
        <end position="305"/>
    </location>
</feature>
<keyword evidence="4" id="KW-0326">Glycosidase</keyword>
<keyword evidence="5" id="KW-1185">Reference proteome</keyword>
<gene>
    <name evidence="4" type="ORF">BDQ12DRAFT_705956</name>
</gene>
<dbReference type="GO" id="GO:0004560">
    <property type="term" value="F:alpha-L-fucosidase activity"/>
    <property type="evidence" value="ECO:0007669"/>
    <property type="project" value="TreeGrafter"/>
</dbReference>
<protein>
    <submittedName>
        <fullName evidence="4">Six-hairpin glycosidase-like protein</fullName>
    </submittedName>
</protein>
<dbReference type="Gene3D" id="1.50.10.10">
    <property type="match status" value="1"/>
</dbReference>
<dbReference type="Pfam" id="PF14498">
    <property type="entry name" value="Glyco_hyd_65N_2"/>
    <property type="match status" value="1"/>
</dbReference>
<dbReference type="InterPro" id="IPR012341">
    <property type="entry name" value="6hp_glycosidase-like_sf"/>
</dbReference>
<dbReference type="PANTHER" id="PTHR31084:SF3">
    <property type="entry name" value="ALPHA-FUCOSIDASE A"/>
    <property type="match status" value="1"/>
</dbReference>
<reference evidence="4 5" key="1">
    <citation type="journal article" date="2019" name="Nat. Ecol. Evol.">
        <title>Megaphylogeny resolves global patterns of mushroom evolution.</title>
        <authorList>
            <person name="Varga T."/>
            <person name="Krizsan K."/>
            <person name="Foldi C."/>
            <person name="Dima B."/>
            <person name="Sanchez-Garcia M."/>
            <person name="Sanchez-Ramirez S."/>
            <person name="Szollosi G.J."/>
            <person name="Szarkandi J.G."/>
            <person name="Papp V."/>
            <person name="Albert L."/>
            <person name="Andreopoulos W."/>
            <person name="Angelini C."/>
            <person name="Antonin V."/>
            <person name="Barry K.W."/>
            <person name="Bougher N.L."/>
            <person name="Buchanan P."/>
            <person name="Buyck B."/>
            <person name="Bense V."/>
            <person name="Catcheside P."/>
            <person name="Chovatia M."/>
            <person name="Cooper J."/>
            <person name="Damon W."/>
            <person name="Desjardin D."/>
            <person name="Finy P."/>
            <person name="Geml J."/>
            <person name="Haridas S."/>
            <person name="Hughes K."/>
            <person name="Justo A."/>
            <person name="Karasinski D."/>
            <person name="Kautmanova I."/>
            <person name="Kiss B."/>
            <person name="Kocsube S."/>
            <person name="Kotiranta H."/>
            <person name="LaButti K.M."/>
            <person name="Lechner B.E."/>
            <person name="Liimatainen K."/>
            <person name="Lipzen A."/>
            <person name="Lukacs Z."/>
            <person name="Mihaltcheva S."/>
            <person name="Morgado L.N."/>
            <person name="Niskanen T."/>
            <person name="Noordeloos M.E."/>
            <person name="Ohm R.A."/>
            <person name="Ortiz-Santana B."/>
            <person name="Ovrebo C."/>
            <person name="Racz N."/>
            <person name="Riley R."/>
            <person name="Savchenko A."/>
            <person name="Shiryaev A."/>
            <person name="Soop K."/>
            <person name="Spirin V."/>
            <person name="Szebenyi C."/>
            <person name="Tomsovsky M."/>
            <person name="Tulloss R.E."/>
            <person name="Uehling J."/>
            <person name="Grigoriev I.V."/>
            <person name="Vagvolgyi C."/>
            <person name="Papp T."/>
            <person name="Martin F.M."/>
            <person name="Miettinen O."/>
            <person name="Hibbett D.S."/>
            <person name="Nagy L.G."/>
        </authorList>
    </citation>
    <scope>NUCLEOTIDE SEQUENCE [LARGE SCALE GENOMIC DNA]</scope>
    <source>
        <strain evidence="4 5">CBS 166.37</strain>
    </source>
</reference>